<proteinExistence type="predicted"/>
<reference evidence="8 9" key="1">
    <citation type="submission" date="2020-08" db="EMBL/GenBank/DDBJ databases">
        <title>Plant Genome Project.</title>
        <authorList>
            <person name="Zhang R.-G."/>
        </authorList>
    </citation>
    <scope>NUCLEOTIDE SEQUENCE [LARGE SCALE GENOMIC DNA]</scope>
    <source>
        <tissue evidence="8">Rhizome</tissue>
    </source>
</reference>
<dbReference type="InterPro" id="IPR036576">
    <property type="entry name" value="WRKY_dom_sf"/>
</dbReference>
<evidence type="ECO:0000256" key="2">
    <source>
        <dbReference type="ARBA" id="ARBA00023015"/>
    </source>
</evidence>
<accession>A0A8J5GH27</accession>
<evidence type="ECO:0000256" key="3">
    <source>
        <dbReference type="ARBA" id="ARBA00023125"/>
    </source>
</evidence>
<dbReference type="PROSITE" id="PS50811">
    <property type="entry name" value="WRKY"/>
    <property type="match status" value="1"/>
</dbReference>
<dbReference type="AlphaFoldDB" id="A0A8J5GH27"/>
<evidence type="ECO:0000313" key="9">
    <source>
        <dbReference type="Proteomes" id="UP000734854"/>
    </source>
</evidence>
<keyword evidence="3" id="KW-0238">DNA-binding</keyword>
<name>A0A8J5GH27_ZINOF</name>
<comment type="caution">
    <text evidence="8">The sequence shown here is derived from an EMBL/GenBank/DDBJ whole genome shotgun (WGS) entry which is preliminary data.</text>
</comment>
<evidence type="ECO:0000256" key="1">
    <source>
        <dbReference type="ARBA" id="ARBA00004123"/>
    </source>
</evidence>
<dbReference type="Pfam" id="PF03106">
    <property type="entry name" value="WRKY"/>
    <property type="match status" value="1"/>
</dbReference>
<feature type="coiled-coil region" evidence="6">
    <location>
        <begin position="43"/>
        <end position="70"/>
    </location>
</feature>
<dbReference type="InterPro" id="IPR044810">
    <property type="entry name" value="WRKY_plant"/>
</dbReference>
<keyword evidence="5" id="KW-0539">Nucleus</keyword>
<keyword evidence="2" id="KW-0805">Transcription regulation</keyword>
<comment type="subcellular location">
    <subcellularLocation>
        <location evidence="1">Nucleus</location>
    </subcellularLocation>
</comment>
<dbReference type="GO" id="GO:0005634">
    <property type="term" value="C:nucleus"/>
    <property type="evidence" value="ECO:0007669"/>
    <property type="project" value="UniProtKB-SubCell"/>
</dbReference>
<evidence type="ECO:0000256" key="5">
    <source>
        <dbReference type="ARBA" id="ARBA00023242"/>
    </source>
</evidence>
<gene>
    <name evidence="8" type="ORF">ZIOFF_035779</name>
</gene>
<dbReference type="GO" id="GO:0003700">
    <property type="term" value="F:DNA-binding transcription factor activity"/>
    <property type="evidence" value="ECO:0007669"/>
    <property type="project" value="InterPro"/>
</dbReference>
<sequence length="273" mass="29397">MEVAWLNRPDVDLDLTIGSSVLHIPGRPSAMKQDDDDDDDARVKTLRAELDRASEENKRLKELLADVVGKYEALRGRMSDAAVVVTAVDDDCSSAAAAAASVSPATNLKTKTVGAAAASASDELTSCKRAREESKTKISKLCVVKDGYQWRKYGQKVTRDNPCPRAYFRCSFAPSCSVKRKVQRSAEDTSILVATYEGEHNHGQSHPSPVANKVPAIAEGVPVKSSKKAAEQVGPVTSPELRRSLVEQMAVTLTNNPAFKTAVAAAISGRMFH</sequence>
<dbReference type="EMBL" id="JACMSC010000010">
    <property type="protein sequence ID" value="KAG6503464.1"/>
    <property type="molecule type" value="Genomic_DNA"/>
</dbReference>
<evidence type="ECO:0000256" key="6">
    <source>
        <dbReference type="SAM" id="Coils"/>
    </source>
</evidence>
<evidence type="ECO:0000313" key="8">
    <source>
        <dbReference type="EMBL" id="KAG6503464.1"/>
    </source>
</evidence>
<keyword evidence="4" id="KW-0804">Transcription</keyword>
<feature type="domain" description="WRKY" evidence="7">
    <location>
        <begin position="139"/>
        <end position="205"/>
    </location>
</feature>
<dbReference type="InterPro" id="IPR003657">
    <property type="entry name" value="WRKY_dom"/>
</dbReference>
<dbReference type="SUPFAM" id="SSF118290">
    <property type="entry name" value="WRKY DNA-binding domain"/>
    <property type="match status" value="1"/>
</dbReference>
<protein>
    <recommendedName>
        <fullName evidence="7">WRKY domain-containing protein</fullName>
    </recommendedName>
</protein>
<keyword evidence="9" id="KW-1185">Reference proteome</keyword>
<evidence type="ECO:0000259" key="7">
    <source>
        <dbReference type="PROSITE" id="PS50811"/>
    </source>
</evidence>
<dbReference type="Gene3D" id="2.20.25.80">
    <property type="entry name" value="WRKY domain"/>
    <property type="match status" value="1"/>
</dbReference>
<evidence type="ECO:0000256" key="4">
    <source>
        <dbReference type="ARBA" id="ARBA00023163"/>
    </source>
</evidence>
<dbReference type="PANTHER" id="PTHR31429">
    <property type="entry name" value="WRKY TRANSCRIPTION FACTOR 36-RELATED"/>
    <property type="match status" value="1"/>
</dbReference>
<organism evidence="8 9">
    <name type="scientific">Zingiber officinale</name>
    <name type="common">Ginger</name>
    <name type="synonym">Amomum zingiber</name>
    <dbReference type="NCBI Taxonomy" id="94328"/>
    <lineage>
        <taxon>Eukaryota</taxon>
        <taxon>Viridiplantae</taxon>
        <taxon>Streptophyta</taxon>
        <taxon>Embryophyta</taxon>
        <taxon>Tracheophyta</taxon>
        <taxon>Spermatophyta</taxon>
        <taxon>Magnoliopsida</taxon>
        <taxon>Liliopsida</taxon>
        <taxon>Zingiberales</taxon>
        <taxon>Zingiberaceae</taxon>
        <taxon>Zingiber</taxon>
    </lineage>
</organism>
<dbReference type="GO" id="GO:0043565">
    <property type="term" value="F:sequence-specific DNA binding"/>
    <property type="evidence" value="ECO:0007669"/>
    <property type="project" value="InterPro"/>
</dbReference>
<dbReference type="SMART" id="SM00774">
    <property type="entry name" value="WRKY"/>
    <property type="match status" value="1"/>
</dbReference>
<dbReference type="PANTHER" id="PTHR31429:SF114">
    <property type="entry name" value="WRKY TRANSCRIPTION FACTOR WRKY71"/>
    <property type="match status" value="1"/>
</dbReference>
<keyword evidence="6" id="KW-0175">Coiled coil</keyword>
<dbReference type="Proteomes" id="UP000734854">
    <property type="component" value="Unassembled WGS sequence"/>
</dbReference>